<name>G9XE73_9FIRM</name>
<protein>
    <recommendedName>
        <fullName evidence="1">Stage 0 sporulation protein A homolog</fullName>
    </recommendedName>
</protein>
<dbReference type="InterPro" id="IPR039420">
    <property type="entry name" value="WalR-like"/>
</dbReference>
<dbReference type="PATRIC" id="fig|796937.3.peg.170"/>
<gene>
    <name evidence="13" type="ORF">HMPREF9628_00417</name>
    <name evidence="12" type="ORF">HMPREF9629_00165</name>
</gene>
<dbReference type="RefSeq" id="WP_009524402.1">
    <property type="nucleotide sequence ID" value="NZ_JBQMYE010000008.1"/>
</dbReference>
<dbReference type="SUPFAM" id="SSF46894">
    <property type="entry name" value="C-terminal effector domain of the bipartite response regulators"/>
    <property type="match status" value="1"/>
</dbReference>
<dbReference type="GO" id="GO:0005829">
    <property type="term" value="C:cytosol"/>
    <property type="evidence" value="ECO:0007669"/>
    <property type="project" value="TreeGrafter"/>
</dbReference>
<dbReference type="EMBL" id="AFZE01000001">
    <property type="protein sequence ID" value="EHL16923.1"/>
    <property type="molecule type" value="Genomic_DNA"/>
</dbReference>
<dbReference type="PANTHER" id="PTHR48111:SF1">
    <property type="entry name" value="TWO-COMPONENT RESPONSE REGULATOR ORR33"/>
    <property type="match status" value="1"/>
</dbReference>
<dbReference type="Gene3D" id="3.40.50.2300">
    <property type="match status" value="1"/>
</dbReference>
<dbReference type="GO" id="GO:0006355">
    <property type="term" value="P:regulation of DNA-templated transcription"/>
    <property type="evidence" value="ECO:0007669"/>
    <property type="project" value="InterPro"/>
</dbReference>
<feature type="domain" description="Response regulatory" evidence="10">
    <location>
        <begin position="2"/>
        <end position="118"/>
    </location>
</feature>
<dbReference type="CDD" id="cd00383">
    <property type="entry name" value="trans_reg_C"/>
    <property type="match status" value="1"/>
</dbReference>
<comment type="caution">
    <text evidence="13">The sequence shown here is derived from an EMBL/GenBank/DDBJ whole genome shotgun (WGS) entry which is preliminary data.</text>
</comment>
<evidence type="ECO:0000256" key="2">
    <source>
        <dbReference type="ARBA" id="ARBA00022553"/>
    </source>
</evidence>
<dbReference type="GO" id="GO:0000156">
    <property type="term" value="F:phosphorelay response regulator activity"/>
    <property type="evidence" value="ECO:0007669"/>
    <property type="project" value="TreeGrafter"/>
</dbReference>
<dbReference type="FunFam" id="1.10.10.10:FF:000018">
    <property type="entry name" value="DNA-binding response regulator ResD"/>
    <property type="match status" value="1"/>
</dbReference>
<accession>G9XE73</accession>
<evidence type="ECO:0000259" key="10">
    <source>
        <dbReference type="PROSITE" id="PS50110"/>
    </source>
</evidence>
<dbReference type="InterPro" id="IPR011006">
    <property type="entry name" value="CheY-like_superfamily"/>
</dbReference>
<dbReference type="STRING" id="796937.HMPREF9630_00045"/>
<keyword evidence="3" id="KW-0902">Two-component regulatory system</keyword>
<feature type="domain" description="OmpR/PhoB-type" evidence="11">
    <location>
        <begin position="127"/>
        <end position="223"/>
    </location>
</feature>
<dbReference type="Proteomes" id="UP000003379">
    <property type="component" value="Unassembled WGS sequence"/>
</dbReference>
<reference evidence="12 15" key="1">
    <citation type="submission" date="2011-08" db="EMBL/GenBank/DDBJ databases">
        <title>The Genome Sequence of Eubacteriaceae bacterium ACC19a.</title>
        <authorList>
            <consortium name="The Broad Institute Genome Sequencing Platform"/>
            <person name="Earl A."/>
            <person name="Ward D."/>
            <person name="Feldgarden M."/>
            <person name="Gevers D."/>
            <person name="Sizova M."/>
            <person name="Hazen A."/>
            <person name="Epstein S."/>
            <person name="Young S.K."/>
            <person name="Zeng Q."/>
            <person name="Gargeya S."/>
            <person name="Fitzgerald M."/>
            <person name="Haas B."/>
            <person name="Abouelleil A."/>
            <person name="Alvarado L."/>
            <person name="Arachchi H.M."/>
            <person name="Berlin A."/>
            <person name="Brown A."/>
            <person name="Chapman S.B."/>
            <person name="Chen Z."/>
            <person name="Dunbar C."/>
            <person name="Freedman E."/>
            <person name="Gearin G."/>
            <person name="Gellesch M."/>
            <person name="Goldberg J."/>
            <person name="Griggs A."/>
            <person name="Gujja S."/>
            <person name="Heiman D."/>
            <person name="Howarth C."/>
            <person name="Larson L."/>
            <person name="Lui A."/>
            <person name="MacDonald P.J.P."/>
            <person name="Montmayeur A."/>
            <person name="Murphy C."/>
            <person name="Neiman D."/>
            <person name="Pearson M."/>
            <person name="Priest M."/>
            <person name="Roberts A."/>
            <person name="Saif S."/>
            <person name="Shea T."/>
            <person name="Shenoy N."/>
            <person name="Sisk P."/>
            <person name="Stolte C."/>
            <person name="Sykes S."/>
            <person name="Wortman J."/>
            <person name="Nusbaum C."/>
            <person name="Birren B."/>
        </authorList>
    </citation>
    <scope>NUCLEOTIDE SEQUENCE [LARGE SCALE GENOMIC DNA]</scope>
    <source>
        <strain evidence="12 15">ACC19a</strain>
    </source>
</reference>
<dbReference type="InterPro" id="IPR036388">
    <property type="entry name" value="WH-like_DNA-bd_sf"/>
</dbReference>
<dbReference type="AlphaFoldDB" id="G9XE73"/>
<evidence type="ECO:0000256" key="5">
    <source>
        <dbReference type="ARBA" id="ARBA00023125"/>
    </source>
</evidence>
<dbReference type="SMART" id="SM00862">
    <property type="entry name" value="Trans_reg_C"/>
    <property type="match status" value="1"/>
</dbReference>
<dbReference type="GO" id="GO:0032993">
    <property type="term" value="C:protein-DNA complex"/>
    <property type="evidence" value="ECO:0007669"/>
    <property type="project" value="TreeGrafter"/>
</dbReference>
<evidence type="ECO:0000256" key="6">
    <source>
        <dbReference type="ARBA" id="ARBA00023163"/>
    </source>
</evidence>
<dbReference type="PROSITE" id="PS50110">
    <property type="entry name" value="RESPONSE_REGULATORY"/>
    <property type="match status" value="1"/>
</dbReference>
<dbReference type="Pfam" id="PF00486">
    <property type="entry name" value="Trans_reg_C"/>
    <property type="match status" value="1"/>
</dbReference>
<dbReference type="InterPro" id="IPR016032">
    <property type="entry name" value="Sig_transdc_resp-reg_C-effctor"/>
</dbReference>
<reference evidence="13 14" key="2">
    <citation type="submission" date="2011-08" db="EMBL/GenBank/DDBJ databases">
        <title>The Genome Sequence of Eubacteriaceae bacterium CM5.</title>
        <authorList>
            <consortium name="The Broad Institute Genome Sequencing Platform"/>
            <person name="Earl A."/>
            <person name="Ward D."/>
            <person name="Feldgarden M."/>
            <person name="Gevers D."/>
            <person name="Sizova M."/>
            <person name="Hazen A."/>
            <person name="Epstein S."/>
            <person name="Young S.K."/>
            <person name="Zeng Q."/>
            <person name="Gargeya S."/>
            <person name="Fitzgerald M."/>
            <person name="Haas B."/>
            <person name="Abouelleil A."/>
            <person name="Alvarado L."/>
            <person name="Arachchi H.M."/>
            <person name="Berlin A."/>
            <person name="Brown A."/>
            <person name="Chapman S.B."/>
            <person name="Chen Z."/>
            <person name="Dunbar C."/>
            <person name="Freedman E."/>
            <person name="Gearin G."/>
            <person name="Gellesch M."/>
            <person name="Goldberg J."/>
            <person name="Griggs A."/>
            <person name="Gujja S."/>
            <person name="Heiman D."/>
            <person name="Howarth C."/>
            <person name="Larson L."/>
            <person name="Lui A."/>
            <person name="MacDonald P.J.P."/>
            <person name="Montmayeur A."/>
            <person name="Murphy C."/>
            <person name="Neiman D."/>
            <person name="Pearson M."/>
            <person name="Priest M."/>
            <person name="Roberts A."/>
            <person name="Saif S."/>
            <person name="Shea T."/>
            <person name="Shenoy N."/>
            <person name="Sisk P."/>
            <person name="Stolte C."/>
            <person name="Sykes S."/>
            <person name="Wortman J."/>
            <person name="Nusbaum C."/>
            <person name="Birren B."/>
        </authorList>
    </citation>
    <scope>NUCLEOTIDE SEQUENCE [LARGE SCALE GENOMIC DNA]</scope>
    <source>
        <strain evidence="13 14">CM5</strain>
    </source>
</reference>
<dbReference type="PANTHER" id="PTHR48111">
    <property type="entry name" value="REGULATOR OF RPOS"/>
    <property type="match status" value="1"/>
</dbReference>
<feature type="DNA-binding region" description="OmpR/PhoB-type" evidence="9">
    <location>
        <begin position="127"/>
        <end position="223"/>
    </location>
</feature>
<dbReference type="Proteomes" id="UP000006437">
    <property type="component" value="Unassembled WGS sequence"/>
</dbReference>
<dbReference type="InterPro" id="IPR001867">
    <property type="entry name" value="OmpR/PhoB-type_DNA-bd"/>
</dbReference>
<evidence type="ECO:0000256" key="4">
    <source>
        <dbReference type="ARBA" id="ARBA00023015"/>
    </source>
</evidence>
<evidence type="ECO:0000256" key="7">
    <source>
        <dbReference type="ARBA" id="ARBA00024867"/>
    </source>
</evidence>
<evidence type="ECO:0000256" key="1">
    <source>
        <dbReference type="ARBA" id="ARBA00018672"/>
    </source>
</evidence>
<comment type="function">
    <text evidence="7">May play the central regulatory role in sporulation. It may be an element of the effector pathway responsible for the activation of sporulation genes in response to nutritional stress. Spo0A may act in concert with spo0H (a sigma factor) to control the expression of some genes that are critical to the sporulation process.</text>
</comment>
<dbReference type="PROSITE" id="PS51755">
    <property type="entry name" value="OMPR_PHOB"/>
    <property type="match status" value="1"/>
</dbReference>
<evidence type="ECO:0000259" key="11">
    <source>
        <dbReference type="PROSITE" id="PS51755"/>
    </source>
</evidence>
<dbReference type="Pfam" id="PF00072">
    <property type="entry name" value="Response_reg"/>
    <property type="match status" value="1"/>
</dbReference>
<evidence type="ECO:0000313" key="13">
    <source>
        <dbReference type="EMBL" id="EHL18731.1"/>
    </source>
</evidence>
<accession>G9WXS6</accession>
<organism evidence="13 14">
    <name type="scientific">Peptoanaerobacter stomatis</name>
    <dbReference type="NCBI Taxonomy" id="796937"/>
    <lineage>
        <taxon>Bacteria</taxon>
        <taxon>Bacillati</taxon>
        <taxon>Bacillota</taxon>
        <taxon>Clostridia</taxon>
        <taxon>Peptostreptococcales</taxon>
        <taxon>Filifactoraceae</taxon>
        <taxon>Peptoanaerobacter</taxon>
    </lineage>
</organism>
<feature type="modified residue" description="4-aspartylphosphate" evidence="8">
    <location>
        <position position="51"/>
    </location>
</feature>
<proteinExistence type="predicted"/>
<evidence type="ECO:0000313" key="14">
    <source>
        <dbReference type="Proteomes" id="UP000003379"/>
    </source>
</evidence>
<dbReference type="GO" id="GO:0000976">
    <property type="term" value="F:transcription cis-regulatory region binding"/>
    <property type="evidence" value="ECO:0007669"/>
    <property type="project" value="TreeGrafter"/>
</dbReference>
<dbReference type="Gene3D" id="1.10.10.10">
    <property type="entry name" value="Winged helix-like DNA-binding domain superfamily/Winged helix DNA-binding domain"/>
    <property type="match status" value="1"/>
</dbReference>
<dbReference type="HOGENOM" id="CLU_000445_30_4_9"/>
<dbReference type="CDD" id="cd17574">
    <property type="entry name" value="REC_OmpR"/>
    <property type="match status" value="1"/>
</dbReference>
<sequence length="223" mass="26151">MIVYIVEDDEDIRQIEEYALKNSGFDTYGFENSISFYEKMEIKLPDIIILDIMLPTENGFEILEYLKSKERYQDIPVIMITAKDMEMDKVKCLDLGADDYIVKPFGLMEFISRVKVVLRRARKDMEFDEVRYENVVIEPKSHNVLVDGEKIVLTNKEYELLKYLMVNKNIVLTRQKLMNNVWGFDFEGETRTVDAHIKSLRQKLGIANNIIKTVRNVGYKIGE</sequence>
<evidence type="ECO:0000313" key="12">
    <source>
        <dbReference type="EMBL" id="EHL16923.1"/>
    </source>
</evidence>
<evidence type="ECO:0000256" key="3">
    <source>
        <dbReference type="ARBA" id="ARBA00023012"/>
    </source>
</evidence>
<evidence type="ECO:0000256" key="9">
    <source>
        <dbReference type="PROSITE-ProRule" id="PRU01091"/>
    </source>
</evidence>
<evidence type="ECO:0000256" key="8">
    <source>
        <dbReference type="PROSITE-ProRule" id="PRU00169"/>
    </source>
</evidence>
<keyword evidence="5 9" id="KW-0238">DNA-binding</keyword>
<keyword evidence="4" id="KW-0805">Transcription regulation</keyword>
<dbReference type="EMBL" id="AFZG01000041">
    <property type="protein sequence ID" value="EHL18731.1"/>
    <property type="molecule type" value="Genomic_DNA"/>
</dbReference>
<evidence type="ECO:0000313" key="15">
    <source>
        <dbReference type="Proteomes" id="UP000006437"/>
    </source>
</evidence>
<dbReference type="SMART" id="SM00448">
    <property type="entry name" value="REC"/>
    <property type="match status" value="1"/>
</dbReference>
<keyword evidence="6" id="KW-0804">Transcription</keyword>
<dbReference type="SUPFAM" id="SSF52172">
    <property type="entry name" value="CheY-like"/>
    <property type="match status" value="1"/>
</dbReference>
<keyword evidence="2 8" id="KW-0597">Phosphoprotein</keyword>
<dbReference type="InterPro" id="IPR001789">
    <property type="entry name" value="Sig_transdc_resp-reg_receiver"/>
</dbReference>